<name>A0A2S3R3P6_VIBVL</name>
<evidence type="ECO:0000313" key="2">
    <source>
        <dbReference type="Proteomes" id="UP000237466"/>
    </source>
</evidence>
<sequence>MPLIKHHTESRMQIHTLDKASIINELSFGNGISQAVQQGRRADFALLLSMFSEDARHITPVEQIETQEMTDTVLRKQFGLSEPQKLRSDQSSYAISAEQAKQFHNAGLPSAKLSHYLSAEPLAYMPEETFDLPEEVYQNLSGHERTKLATPEVKLLPEAGLYNHLSTALVKAKFAAYA</sequence>
<evidence type="ECO:0008006" key="3">
    <source>
        <dbReference type="Google" id="ProtNLM"/>
    </source>
</evidence>
<protein>
    <recommendedName>
        <fullName evidence="3">Queuosine biosynthesis protein QueD</fullName>
    </recommendedName>
</protein>
<dbReference type="EMBL" id="PDGH01000077">
    <property type="protein sequence ID" value="POB48323.1"/>
    <property type="molecule type" value="Genomic_DNA"/>
</dbReference>
<evidence type="ECO:0000313" key="1">
    <source>
        <dbReference type="EMBL" id="POB48323.1"/>
    </source>
</evidence>
<gene>
    <name evidence="1" type="ORF">CRN52_09105</name>
</gene>
<reference evidence="1 2" key="1">
    <citation type="journal article" date="2018" name="Front. Microbiol.">
        <title>Phylogeny of Vibrio vulnificus from the Analysis of the Core-Genome: Implications for Intra-Species Taxonomy.</title>
        <authorList>
            <person name="Roig F.J."/>
            <person name="Gonzalez-Candelas F."/>
            <person name="Sanjuan E."/>
            <person name="Fouz B."/>
            <person name="Feil E.J."/>
            <person name="Llorens C."/>
            <person name="Baker-Austin C."/>
            <person name="Oliver J.D."/>
            <person name="Danin-Poleg Y."/>
            <person name="Gibas C.J."/>
            <person name="Kashi Y."/>
            <person name="Gulig P.A."/>
            <person name="Morrison S.S."/>
            <person name="Amaro C."/>
        </authorList>
    </citation>
    <scope>NUCLEOTIDE SEQUENCE [LARGE SCALE GENOMIC DNA]</scope>
    <source>
        <strain evidence="1 2">CECT4608</strain>
    </source>
</reference>
<dbReference type="Proteomes" id="UP000237466">
    <property type="component" value="Unassembled WGS sequence"/>
</dbReference>
<dbReference type="InterPro" id="IPR021879">
    <property type="entry name" value="VC2046_fam"/>
</dbReference>
<comment type="caution">
    <text evidence="1">The sequence shown here is derived from an EMBL/GenBank/DDBJ whole genome shotgun (WGS) entry which is preliminary data.</text>
</comment>
<proteinExistence type="predicted"/>
<dbReference type="AlphaFoldDB" id="A0A2S3R3P6"/>
<dbReference type="Pfam" id="PF11993">
    <property type="entry name" value="VC2046"/>
    <property type="match status" value="1"/>
</dbReference>
<accession>A0A2S3R3P6</accession>
<organism evidence="1 2">
    <name type="scientific">Vibrio vulnificus</name>
    <dbReference type="NCBI Taxonomy" id="672"/>
    <lineage>
        <taxon>Bacteria</taxon>
        <taxon>Pseudomonadati</taxon>
        <taxon>Pseudomonadota</taxon>
        <taxon>Gammaproteobacteria</taxon>
        <taxon>Vibrionales</taxon>
        <taxon>Vibrionaceae</taxon>
        <taxon>Vibrio</taxon>
    </lineage>
</organism>